<evidence type="ECO:0000256" key="1">
    <source>
        <dbReference type="ARBA" id="ARBA00004123"/>
    </source>
</evidence>
<dbReference type="Gene3D" id="2.60.120.920">
    <property type="match status" value="1"/>
</dbReference>
<dbReference type="GO" id="GO:0000976">
    <property type="term" value="F:transcription cis-regulatory region binding"/>
    <property type="evidence" value="ECO:0007669"/>
    <property type="project" value="TreeGrafter"/>
</dbReference>
<keyword evidence="7" id="KW-1185">Reference proteome</keyword>
<dbReference type="InterPro" id="IPR013320">
    <property type="entry name" value="ConA-like_dom_sf"/>
</dbReference>
<proteinExistence type="inferred from homology"/>
<dbReference type="STRING" id="71717.A0A4Y7TRJ7"/>
<feature type="domain" description="B30.2/SPRY" evidence="5">
    <location>
        <begin position="134"/>
        <end position="328"/>
    </location>
</feature>
<sequence>MYASGSSPPPPDLEAPTSAANSAQNTPAPTTASNGGNSQQPSSTPAATAPNRKRKRGQAASTAHAASPAPSDPGSATGKDAADTLLAVRTDLYSRPILNVMKGPTFVPVAENSDWCKTDAVAFNRLGYRYVPAGIRPQGSITPCRTIESNPTSFRISWEDRSHSLRVTRDGLGLGGAKGFRSARCNAPMREGKWYLEVKVELGGGDRALDSTQKEGCFVRLGWGRREASLNGPAGMDGYSYGYRDKTGEKVALSRPRPYGQPFKSGDVVGMYISLPPLRQPNKKDPHDPAHLHRERIPIDLKGQEVFEILEYPVAKEMVALLDHPTKAEKSTSLPSSNAKKPVTGAKQPDAPAKEKPKPNAGPAMRPLPVLKGSRMAFFVNGVCQGTAFEDIYDFLPLRQSNTHRKSKGRRAKEGVKEHRENPFDDGTLGYYPMISVYNDATAKLNPGPNFDFPPPLDIDALLDGRPQPLSVPNGQTWRPAIERYPEFMKEQWALDDLEEEEAKLEFEKQKALEEA</sequence>
<comment type="caution">
    <text evidence="6">The sequence shown here is derived from an EMBL/GenBank/DDBJ whole genome shotgun (WGS) entry which is preliminary data.</text>
</comment>
<feature type="region of interest" description="Disordered" evidence="4">
    <location>
        <begin position="404"/>
        <end position="424"/>
    </location>
</feature>
<dbReference type="PANTHER" id="PTHR10598:SF0">
    <property type="entry name" value="SET1_ASH2 HISTONE METHYLTRANSFERASE COMPLEX SUBUNIT ASH2"/>
    <property type="match status" value="1"/>
</dbReference>
<dbReference type="AlphaFoldDB" id="A0A4Y7TRJ7"/>
<dbReference type="SUPFAM" id="SSF49899">
    <property type="entry name" value="Concanavalin A-like lectins/glucanases"/>
    <property type="match status" value="1"/>
</dbReference>
<feature type="region of interest" description="Disordered" evidence="4">
    <location>
        <begin position="1"/>
        <end position="79"/>
    </location>
</feature>
<dbReference type="EMBL" id="QPFP01000006">
    <property type="protein sequence ID" value="TEB36202.1"/>
    <property type="molecule type" value="Genomic_DNA"/>
</dbReference>
<dbReference type="Pfam" id="PF00622">
    <property type="entry name" value="SPRY"/>
    <property type="match status" value="1"/>
</dbReference>
<dbReference type="PROSITE" id="PS50188">
    <property type="entry name" value="B302_SPRY"/>
    <property type="match status" value="1"/>
</dbReference>
<evidence type="ECO:0000313" key="6">
    <source>
        <dbReference type="EMBL" id="TEB36202.1"/>
    </source>
</evidence>
<dbReference type="Proteomes" id="UP000298030">
    <property type="component" value="Unassembled WGS sequence"/>
</dbReference>
<feature type="compositionally biased region" description="Low complexity" evidence="4">
    <location>
        <begin position="59"/>
        <end position="76"/>
    </location>
</feature>
<feature type="non-terminal residue" evidence="6">
    <location>
        <position position="516"/>
    </location>
</feature>
<comment type="similarity">
    <text evidence="3">Belongs to the cclA family.</text>
</comment>
<evidence type="ECO:0000256" key="3">
    <source>
        <dbReference type="ARBA" id="ARBA00038149"/>
    </source>
</evidence>
<feature type="compositionally biased region" description="Basic and acidic residues" evidence="4">
    <location>
        <begin position="412"/>
        <end position="423"/>
    </location>
</feature>
<dbReference type="InterPro" id="IPR001870">
    <property type="entry name" value="B30.2/SPRY"/>
</dbReference>
<dbReference type="InterPro" id="IPR037353">
    <property type="entry name" value="ASH2"/>
</dbReference>
<feature type="region of interest" description="Disordered" evidence="4">
    <location>
        <begin position="326"/>
        <end position="367"/>
    </location>
</feature>
<protein>
    <recommendedName>
        <fullName evidence="5">B30.2/SPRY domain-containing protein</fullName>
    </recommendedName>
</protein>
<evidence type="ECO:0000313" key="7">
    <source>
        <dbReference type="Proteomes" id="UP000298030"/>
    </source>
</evidence>
<dbReference type="OrthoDB" id="10266026at2759"/>
<evidence type="ECO:0000256" key="2">
    <source>
        <dbReference type="ARBA" id="ARBA00023242"/>
    </source>
</evidence>
<organism evidence="6 7">
    <name type="scientific">Coprinellus micaceus</name>
    <name type="common">Glistening ink-cap mushroom</name>
    <name type="synonym">Coprinus micaceus</name>
    <dbReference type="NCBI Taxonomy" id="71717"/>
    <lineage>
        <taxon>Eukaryota</taxon>
        <taxon>Fungi</taxon>
        <taxon>Dikarya</taxon>
        <taxon>Basidiomycota</taxon>
        <taxon>Agaricomycotina</taxon>
        <taxon>Agaricomycetes</taxon>
        <taxon>Agaricomycetidae</taxon>
        <taxon>Agaricales</taxon>
        <taxon>Agaricineae</taxon>
        <taxon>Psathyrellaceae</taxon>
        <taxon>Coprinellus</taxon>
    </lineage>
</organism>
<evidence type="ECO:0000256" key="4">
    <source>
        <dbReference type="SAM" id="MobiDB-lite"/>
    </source>
</evidence>
<gene>
    <name evidence="6" type="ORF">FA13DRAFT_1576334</name>
</gene>
<accession>A0A4Y7TRJ7</accession>
<dbReference type="CDD" id="cd12872">
    <property type="entry name" value="SPRY_Ash2"/>
    <property type="match status" value="1"/>
</dbReference>
<dbReference type="SMART" id="SM00449">
    <property type="entry name" value="SPRY"/>
    <property type="match status" value="1"/>
</dbReference>
<dbReference type="GO" id="GO:0048188">
    <property type="term" value="C:Set1C/COMPASS complex"/>
    <property type="evidence" value="ECO:0007669"/>
    <property type="project" value="InterPro"/>
</dbReference>
<feature type="compositionally biased region" description="Polar residues" evidence="4">
    <location>
        <begin position="18"/>
        <end position="46"/>
    </location>
</feature>
<name>A0A4Y7TRJ7_COPMI</name>
<comment type="subcellular location">
    <subcellularLocation>
        <location evidence="1">Nucleus</location>
    </subcellularLocation>
</comment>
<evidence type="ECO:0000259" key="5">
    <source>
        <dbReference type="PROSITE" id="PS50188"/>
    </source>
</evidence>
<dbReference type="PANTHER" id="PTHR10598">
    <property type="entry name" value="SET1/ASH2 HISTONE METHYLTRANSFERASE COMPLEX SUBUNIT ASH2"/>
    <property type="match status" value="1"/>
</dbReference>
<reference evidence="6 7" key="1">
    <citation type="journal article" date="2019" name="Nat. Ecol. Evol.">
        <title>Megaphylogeny resolves global patterns of mushroom evolution.</title>
        <authorList>
            <person name="Varga T."/>
            <person name="Krizsan K."/>
            <person name="Foldi C."/>
            <person name="Dima B."/>
            <person name="Sanchez-Garcia M."/>
            <person name="Sanchez-Ramirez S."/>
            <person name="Szollosi G.J."/>
            <person name="Szarkandi J.G."/>
            <person name="Papp V."/>
            <person name="Albert L."/>
            <person name="Andreopoulos W."/>
            <person name="Angelini C."/>
            <person name="Antonin V."/>
            <person name="Barry K.W."/>
            <person name="Bougher N.L."/>
            <person name="Buchanan P."/>
            <person name="Buyck B."/>
            <person name="Bense V."/>
            <person name="Catcheside P."/>
            <person name="Chovatia M."/>
            <person name="Cooper J."/>
            <person name="Damon W."/>
            <person name="Desjardin D."/>
            <person name="Finy P."/>
            <person name="Geml J."/>
            <person name="Haridas S."/>
            <person name="Hughes K."/>
            <person name="Justo A."/>
            <person name="Karasinski D."/>
            <person name="Kautmanova I."/>
            <person name="Kiss B."/>
            <person name="Kocsube S."/>
            <person name="Kotiranta H."/>
            <person name="LaButti K.M."/>
            <person name="Lechner B.E."/>
            <person name="Liimatainen K."/>
            <person name="Lipzen A."/>
            <person name="Lukacs Z."/>
            <person name="Mihaltcheva S."/>
            <person name="Morgado L.N."/>
            <person name="Niskanen T."/>
            <person name="Noordeloos M.E."/>
            <person name="Ohm R.A."/>
            <person name="Ortiz-Santana B."/>
            <person name="Ovrebo C."/>
            <person name="Racz N."/>
            <person name="Riley R."/>
            <person name="Savchenko A."/>
            <person name="Shiryaev A."/>
            <person name="Soop K."/>
            <person name="Spirin V."/>
            <person name="Szebenyi C."/>
            <person name="Tomsovsky M."/>
            <person name="Tulloss R.E."/>
            <person name="Uehling J."/>
            <person name="Grigoriev I.V."/>
            <person name="Vagvolgyi C."/>
            <person name="Papp T."/>
            <person name="Martin F.M."/>
            <person name="Miettinen O."/>
            <person name="Hibbett D.S."/>
            <person name="Nagy L.G."/>
        </authorList>
    </citation>
    <scope>NUCLEOTIDE SEQUENCE [LARGE SCALE GENOMIC DNA]</scope>
    <source>
        <strain evidence="6 7">FP101781</strain>
    </source>
</reference>
<dbReference type="InterPro" id="IPR003877">
    <property type="entry name" value="SPRY_dom"/>
</dbReference>
<dbReference type="InterPro" id="IPR043136">
    <property type="entry name" value="B30.2/SPRY_sf"/>
</dbReference>
<keyword evidence="2" id="KW-0539">Nucleus</keyword>